<comment type="caution">
    <text evidence="11">The sequence shown here is derived from an EMBL/GenBank/DDBJ whole genome shotgun (WGS) entry which is preliminary data.</text>
</comment>
<dbReference type="STRING" id="1817893.AUJ66_03195"/>
<dbReference type="HAMAP" id="MF_00011">
    <property type="entry name" value="Adenylosucc_synth"/>
    <property type="match status" value="1"/>
</dbReference>
<dbReference type="GO" id="GO:0000287">
    <property type="term" value="F:magnesium ion binding"/>
    <property type="evidence" value="ECO:0007669"/>
    <property type="project" value="UniProtKB-UniRule"/>
</dbReference>
<dbReference type="GO" id="GO:0005525">
    <property type="term" value="F:GTP binding"/>
    <property type="evidence" value="ECO:0007669"/>
    <property type="project" value="UniProtKB-UniRule"/>
</dbReference>
<dbReference type="Gene3D" id="3.90.170.10">
    <property type="entry name" value="Adenylosuccinate Synthetase, subunit A, domain 3"/>
    <property type="match status" value="1"/>
</dbReference>
<comment type="function">
    <text evidence="8">Plays an important role in the de novo pathway of purine nucleotide biosynthesis. Catalyzes the first committed step in the biosynthesis of AMP from IMP.</text>
</comment>
<feature type="active site" evidence="9">
    <location>
        <position position="139"/>
    </location>
</feature>
<reference evidence="11 12" key="1">
    <citation type="journal article" date="2016" name="Environ. Microbiol.">
        <title>Genomic resolution of a cold subsurface aquifer community provides metabolic insights for novel microbes adapted to high CO concentrations.</title>
        <authorList>
            <person name="Probst A.J."/>
            <person name="Castelle C.J."/>
            <person name="Singh A."/>
            <person name="Brown C.T."/>
            <person name="Anantharaman K."/>
            <person name="Sharon I."/>
            <person name="Hug L.A."/>
            <person name="Burstein D."/>
            <person name="Emerson J.B."/>
            <person name="Thomas B.C."/>
            <person name="Banfield J.F."/>
        </authorList>
    </citation>
    <scope>NUCLEOTIDE SEQUENCE [LARGE SCALE GENOMIC DNA]</scope>
    <source>
        <strain evidence="11">CG1_02_38_46</strain>
    </source>
</reference>
<dbReference type="FunFam" id="1.10.300.10:FF:000001">
    <property type="entry name" value="Adenylosuccinate synthetase"/>
    <property type="match status" value="1"/>
</dbReference>
<keyword evidence="5 8" id="KW-0658">Purine biosynthesis</keyword>
<comment type="subunit">
    <text evidence="1 8">Homodimer.</text>
</comment>
<feature type="binding site" evidence="8">
    <location>
        <begin position="299"/>
        <end position="305"/>
    </location>
    <ligand>
        <name>substrate</name>
    </ligand>
</feature>
<comment type="subcellular location">
    <subcellularLocation>
        <location evidence="8">Cytoplasm</location>
    </subcellularLocation>
</comment>
<keyword evidence="2 8" id="KW-0436">Ligase</keyword>
<dbReference type="InterPro" id="IPR042110">
    <property type="entry name" value="Adenylosuccinate_synth_dom2"/>
</dbReference>
<evidence type="ECO:0000313" key="12">
    <source>
        <dbReference type="Proteomes" id="UP000182278"/>
    </source>
</evidence>
<evidence type="ECO:0000256" key="3">
    <source>
        <dbReference type="ARBA" id="ARBA00022723"/>
    </source>
</evidence>
<dbReference type="InterPro" id="IPR033128">
    <property type="entry name" value="Adenylosuccin_syn_Lys_AS"/>
</dbReference>
<keyword evidence="4 8" id="KW-0547">Nucleotide-binding</keyword>
<evidence type="ECO:0000256" key="5">
    <source>
        <dbReference type="ARBA" id="ARBA00022755"/>
    </source>
</evidence>
<feature type="binding site" description="in other chain" evidence="8">
    <location>
        <begin position="13"/>
        <end position="16"/>
    </location>
    <ligand>
        <name>IMP</name>
        <dbReference type="ChEBI" id="CHEBI:58053"/>
        <note>ligand shared between dimeric partners</note>
    </ligand>
</feature>
<feature type="binding site" evidence="8">
    <location>
        <position position="305"/>
    </location>
    <ligand>
        <name>GTP</name>
        <dbReference type="ChEBI" id="CHEBI:37565"/>
    </ligand>
</feature>
<feature type="binding site" description="in other chain" evidence="8">
    <location>
        <position position="238"/>
    </location>
    <ligand>
        <name>IMP</name>
        <dbReference type="ChEBI" id="CHEBI:58053"/>
        <note>ligand shared between dimeric partners</note>
    </ligand>
</feature>
<dbReference type="InterPro" id="IPR042111">
    <property type="entry name" value="Adenylosuccinate_synth_dom3"/>
</dbReference>
<dbReference type="SUPFAM" id="SSF52540">
    <property type="entry name" value="P-loop containing nucleoside triphosphate hydrolases"/>
    <property type="match status" value="1"/>
</dbReference>
<gene>
    <name evidence="8" type="primary">purA</name>
    <name evidence="11" type="ORF">AUJ66_03195</name>
</gene>
<dbReference type="Gene3D" id="3.40.440.10">
    <property type="entry name" value="Adenylosuccinate Synthetase, subunit A, domain 1"/>
    <property type="match status" value="1"/>
</dbReference>
<feature type="binding site" evidence="8">
    <location>
        <begin position="40"/>
        <end position="42"/>
    </location>
    <ligand>
        <name>GTP</name>
        <dbReference type="ChEBI" id="CHEBI:37565"/>
    </ligand>
</feature>
<dbReference type="NCBIfam" id="TIGR00184">
    <property type="entry name" value="purA"/>
    <property type="match status" value="1"/>
</dbReference>
<feature type="binding site" description="in other chain" evidence="8">
    <location>
        <position position="128"/>
    </location>
    <ligand>
        <name>IMP</name>
        <dbReference type="ChEBI" id="CHEBI:58053"/>
        <note>ligand shared between dimeric partners</note>
    </ligand>
</feature>
<dbReference type="GO" id="GO:0044208">
    <property type="term" value="P:'de novo' AMP biosynthetic process"/>
    <property type="evidence" value="ECO:0007669"/>
    <property type="project" value="UniProtKB-UniRule"/>
</dbReference>
<organism evidence="11 12">
    <name type="scientific">Candidatus Desantisbacteria bacterium CG1_02_38_46</name>
    <dbReference type="NCBI Taxonomy" id="1817893"/>
    <lineage>
        <taxon>Bacteria</taxon>
        <taxon>Candidatus Desantisiibacteriota</taxon>
    </lineage>
</organism>
<evidence type="ECO:0000256" key="8">
    <source>
        <dbReference type="HAMAP-Rule" id="MF_00011"/>
    </source>
</evidence>
<comment type="similarity">
    <text evidence="8 10">Belongs to the adenylosuccinate synthetase family.</text>
</comment>
<dbReference type="GO" id="GO:0005737">
    <property type="term" value="C:cytoplasm"/>
    <property type="evidence" value="ECO:0007669"/>
    <property type="project" value="UniProtKB-SubCell"/>
</dbReference>
<feature type="binding site" description="in other chain" evidence="8">
    <location>
        <position position="223"/>
    </location>
    <ligand>
        <name>IMP</name>
        <dbReference type="ChEBI" id="CHEBI:58053"/>
        <note>ligand shared between dimeric partners</note>
    </ligand>
</feature>
<dbReference type="FunFam" id="3.90.170.10:FF:000001">
    <property type="entry name" value="Adenylosuccinate synthetase"/>
    <property type="match status" value="1"/>
</dbReference>
<dbReference type="InterPro" id="IPR042109">
    <property type="entry name" value="Adenylosuccinate_synth_dom1"/>
</dbReference>
<dbReference type="NCBIfam" id="NF002223">
    <property type="entry name" value="PRK01117.1"/>
    <property type="match status" value="1"/>
</dbReference>
<sequence length="428" mass="47931">MSVIVVVGAQWGDEGKGKIIDILSEKADLIVRYQGGNNAGHTVVVNNTQFIFHLVPSGILHNKKCVLGAGVVIDPKGLIEEILELRKRGVIIDRKNFFISREAHIVMPYHKLSEQLTEEREHSRIGTTRKGIGPTYVDKMARVGIRTCDLINPRIFKEKLNEHLKDINLIFRKIYNRCGFNSRSIVDKYSEYADILKEYVVDTSSLVNKAIDNGRDVLFEGAQGTLLDVDFGTYPFVTSSHPIAGGACIGVGVGPTKINKVLGVVKSYSTRVGDGPFPTEFTKKSRQDAFRIKGREYGATTGRPRRCGWFDAVAVRYAVRINGLNSLAITKLDVLDDLPEINICVGYKYKGKIMNDFPIQTEVINLAKPIYEVMRGWQQDISGIKDFKYFPPNARKYLNRISHLSGVPISIISIGARREQTIFLKKVL</sequence>
<evidence type="ECO:0000313" key="11">
    <source>
        <dbReference type="EMBL" id="OIN97506.1"/>
    </source>
</evidence>
<proteinExistence type="inferred from homology"/>
<dbReference type="PANTHER" id="PTHR11846:SF0">
    <property type="entry name" value="ADENYLOSUCCINATE SYNTHETASE"/>
    <property type="match status" value="1"/>
</dbReference>
<dbReference type="GO" id="GO:0046040">
    <property type="term" value="P:IMP metabolic process"/>
    <property type="evidence" value="ECO:0007669"/>
    <property type="project" value="TreeGrafter"/>
</dbReference>
<dbReference type="Gene3D" id="1.10.300.10">
    <property type="entry name" value="Adenylosuccinate Synthetase, subunit A, domain 2"/>
    <property type="match status" value="1"/>
</dbReference>
<dbReference type="InterPro" id="IPR001114">
    <property type="entry name" value="Adenylosuccinate_synthetase"/>
</dbReference>
<keyword evidence="7 8" id="KW-0342">GTP-binding</keyword>
<keyword evidence="8" id="KW-0963">Cytoplasm</keyword>
<evidence type="ECO:0000256" key="6">
    <source>
        <dbReference type="ARBA" id="ARBA00022842"/>
    </source>
</evidence>
<evidence type="ECO:0000256" key="10">
    <source>
        <dbReference type="RuleBase" id="RU000520"/>
    </source>
</evidence>
<feature type="binding site" description="in other chain" evidence="8">
    <location>
        <begin position="38"/>
        <end position="41"/>
    </location>
    <ligand>
        <name>IMP</name>
        <dbReference type="ChEBI" id="CHEBI:58053"/>
        <note>ligand shared between dimeric partners</note>
    </ligand>
</feature>
<protein>
    <recommendedName>
        <fullName evidence="8 10">Adenylosuccinate synthetase</fullName>
        <shortName evidence="8">AMPSase</shortName>
        <shortName evidence="8">AdSS</shortName>
        <ecNumber evidence="8 10">6.3.4.4</ecNumber>
    </recommendedName>
    <alternativeName>
        <fullName evidence="8">IMP--aspartate ligase</fullName>
    </alternativeName>
</protein>
<dbReference type="EC" id="6.3.4.4" evidence="8 10"/>
<feature type="binding site" evidence="8">
    <location>
        <position position="40"/>
    </location>
    <ligand>
        <name>Mg(2+)</name>
        <dbReference type="ChEBI" id="CHEBI:18420"/>
    </ligand>
</feature>
<accession>A0A1J4SFP9</accession>
<dbReference type="CDD" id="cd03108">
    <property type="entry name" value="AdSS"/>
    <property type="match status" value="1"/>
</dbReference>
<comment type="cofactor">
    <cofactor evidence="8">
        <name>Mg(2+)</name>
        <dbReference type="ChEBI" id="CHEBI:18420"/>
    </cofactor>
    <text evidence="8">Binds 1 Mg(2+) ion per subunit.</text>
</comment>
<feature type="binding site" evidence="8">
    <location>
        <begin position="331"/>
        <end position="333"/>
    </location>
    <ligand>
        <name>GTP</name>
        <dbReference type="ChEBI" id="CHEBI:37565"/>
    </ligand>
</feature>
<evidence type="ECO:0000256" key="2">
    <source>
        <dbReference type="ARBA" id="ARBA00022598"/>
    </source>
</evidence>
<dbReference type="AlphaFoldDB" id="A0A1J4SFP9"/>
<dbReference type="InterPro" id="IPR018220">
    <property type="entry name" value="Adenylosuccin_syn_GTP-bd"/>
</dbReference>
<evidence type="ECO:0000256" key="7">
    <source>
        <dbReference type="ARBA" id="ARBA00023134"/>
    </source>
</evidence>
<feature type="binding site" evidence="8">
    <location>
        <begin position="413"/>
        <end position="415"/>
    </location>
    <ligand>
        <name>GTP</name>
        <dbReference type="ChEBI" id="CHEBI:37565"/>
    </ligand>
</feature>
<feature type="binding site" description="in other chain" evidence="8">
    <location>
        <position position="303"/>
    </location>
    <ligand>
        <name>IMP</name>
        <dbReference type="ChEBI" id="CHEBI:58053"/>
        <note>ligand shared between dimeric partners</note>
    </ligand>
</feature>
<dbReference type="GO" id="GO:0004019">
    <property type="term" value="F:adenylosuccinate synthase activity"/>
    <property type="evidence" value="ECO:0007669"/>
    <property type="project" value="UniProtKB-UniRule"/>
</dbReference>
<comment type="pathway">
    <text evidence="8 10">Purine metabolism; AMP biosynthesis via de novo pathway; AMP from IMP: step 1/2.</text>
</comment>
<feature type="binding site" evidence="8">
    <location>
        <position position="13"/>
    </location>
    <ligand>
        <name>Mg(2+)</name>
        <dbReference type="ChEBI" id="CHEBI:18420"/>
    </ligand>
</feature>
<keyword evidence="3 8" id="KW-0479">Metal-binding</keyword>
<dbReference type="Proteomes" id="UP000182278">
    <property type="component" value="Unassembled WGS sequence"/>
</dbReference>
<dbReference type="EMBL" id="MNUO01000046">
    <property type="protein sequence ID" value="OIN97506.1"/>
    <property type="molecule type" value="Genomic_DNA"/>
</dbReference>
<dbReference type="UniPathway" id="UPA00075">
    <property type="reaction ID" value="UER00335"/>
</dbReference>
<dbReference type="Pfam" id="PF00709">
    <property type="entry name" value="Adenylsucc_synt"/>
    <property type="match status" value="1"/>
</dbReference>
<evidence type="ECO:0000256" key="4">
    <source>
        <dbReference type="ARBA" id="ARBA00022741"/>
    </source>
</evidence>
<evidence type="ECO:0000256" key="1">
    <source>
        <dbReference type="ARBA" id="ARBA00011738"/>
    </source>
</evidence>
<comment type="catalytic activity">
    <reaction evidence="8 10">
        <text>IMP + L-aspartate + GTP = N(6)-(1,2-dicarboxyethyl)-AMP + GDP + phosphate + 2 H(+)</text>
        <dbReference type="Rhea" id="RHEA:15753"/>
        <dbReference type="ChEBI" id="CHEBI:15378"/>
        <dbReference type="ChEBI" id="CHEBI:29991"/>
        <dbReference type="ChEBI" id="CHEBI:37565"/>
        <dbReference type="ChEBI" id="CHEBI:43474"/>
        <dbReference type="ChEBI" id="CHEBI:57567"/>
        <dbReference type="ChEBI" id="CHEBI:58053"/>
        <dbReference type="ChEBI" id="CHEBI:58189"/>
        <dbReference type="EC" id="6.3.4.4"/>
    </reaction>
</comment>
<feature type="binding site" evidence="8">
    <location>
        <position position="142"/>
    </location>
    <ligand>
        <name>IMP</name>
        <dbReference type="ChEBI" id="CHEBI:58053"/>
        <note>ligand shared between dimeric partners</note>
    </ligand>
</feature>
<dbReference type="SMART" id="SM00788">
    <property type="entry name" value="Adenylsucc_synt"/>
    <property type="match status" value="1"/>
</dbReference>
<feature type="binding site" evidence="8">
    <location>
        <begin position="12"/>
        <end position="18"/>
    </location>
    <ligand>
        <name>GTP</name>
        <dbReference type="ChEBI" id="CHEBI:37565"/>
    </ligand>
</feature>
<dbReference type="PANTHER" id="PTHR11846">
    <property type="entry name" value="ADENYLOSUCCINATE SYNTHETASE"/>
    <property type="match status" value="1"/>
</dbReference>
<dbReference type="PROSITE" id="PS00513">
    <property type="entry name" value="ADENYLOSUCCIN_SYN_2"/>
    <property type="match status" value="1"/>
</dbReference>
<feature type="active site" description="Proton acceptor" evidence="8">
    <location>
        <position position="13"/>
    </location>
</feature>
<name>A0A1J4SFP9_9BACT</name>
<dbReference type="PROSITE" id="PS01266">
    <property type="entry name" value="ADENYLOSUCCIN_SYN_1"/>
    <property type="match status" value="1"/>
</dbReference>
<keyword evidence="6 8" id="KW-0460">Magnesium</keyword>
<feature type="active site" description="Proton donor" evidence="8">
    <location>
        <position position="41"/>
    </location>
</feature>
<dbReference type="InterPro" id="IPR027417">
    <property type="entry name" value="P-loop_NTPase"/>
</dbReference>
<evidence type="ECO:0000256" key="9">
    <source>
        <dbReference type="PROSITE-ProRule" id="PRU10134"/>
    </source>
</evidence>